<evidence type="ECO:0000256" key="8">
    <source>
        <dbReference type="ARBA" id="ARBA00022989"/>
    </source>
</evidence>
<evidence type="ECO:0000256" key="4">
    <source>
        <dbReference type="ARBA" id="ARBA00022676"/>
    </source>
</evidence>
<dbReference type="GO" id="GO:0005886">
    <property type="term" value="C:plasma membrane"/>
    <property type="evidence" value="ECO:0007669"/>
    <property type="project" value="UniProtKB-SubCell"/>
</dbReference>
<feature type="transmembrane region" description="Helical" evidence="11">
    <location>
        <begin position="135"/>
        <end position="156"/>
    </location>
</feature>
<evidence type="ECO:0000256" key="5">
    <source>
        <dbReference type="ARBA" id="ARBA00022679"/>
    </source>
</evidence>
<dbReference type="RefSeq" id="WP_301144176.1">
    <property type="nucleotide sequence ID" value="NZ_JAUHPX010000001.1"/>
</dbReference>
<feature type="transmembrane region" description="Helical" evidence="11">
    <location>
        <begin position="355"/>
        <end position="373"/>
    </location>
</feature>
<dbReference type="InterPro" id="IPR002037">
    <property type="entry name" value="Glyco_hydro_8"/>
</dbReference>
<dbReference type="InterPro" id="IPR038731">
    <property type="entry name" value="RgtA/B/C-like"/>
</dbReference>
<feature type="transmembrane region" description="Helical" evidence="11">
    <location>
        <begin position="329"/>
        <end position="349"/>
    </location>
</feature>
<feature type="transmembrane region" description="Helical" evidence="11">
    <location>
        <begin position="191"/>
        <end position="216"/>
    </location>
</feature>
<sequence length="869" mass="95014">MSVLQAAPEAAAPAAPARPPFWRTRGAEVLLVATLLIVSGLLHAWNMLGYPYFENDEATYLSRGWAFITEGQLDVATYRYDHAPLGWMAIGSWLGLTGGGAMFGGMLEAGRVLMLLVHLVSTVLVYLVAKRLAGGRMTAGVLAVLVFAMSPVGIYFQRRVLLDNLMVLGVLLALLLLLRRPLTLGATVASGLAFGVAVLVKLNAIFFGVGFAVLLWVGAVGAQRKHAVLQWFASAGGTVLLFFVYALLNEELFPAPVDADGEPAHVSLVDTFELQLGRGDFAWPWQPESSFMEAVGSWVGKDSLTLTLGAAATVGLLLVLAARRFRDPSAWAVLALVGGYVAFLARGGIVIDLYVAPLIPFLAIAVGLFAARITDRVPDDWRRPAVGTVLAAALVAGYVLTSDRLYLTKDETSNQDAALAWIEQEVPTDALIAADNYVYPELVQEESYTGAMYFFHAEYDPELRDTYADDWREIDYLVLTHEVVEQISQGTVPRMAELLEHSTLAASFMDGSSAFVDLDAGISTNGDWVQVWQTKSRNQIVLQDAWQRFRDDWIVSYGQVLEDDAVSTTSLDQVLAMEQALAEGDEAAFRGVWQWTTDHMRHREDDALTSWQWLTDEDGEGELGSSDTVCSADQRFIGLLLEADSTWGAPDLRSEAARMADDWWERCTFTLDGLRLVDSSADGSVDDQLINPSYFDPTLYRTFATQLPGHDWDRLIDDGYAFLARVLDERGTIPNWIVLTQEGDLAAVGDLVDGEGDVMGEDTLRLVPTLLREEIAGEPRARKLLDGLVPQVVGYAADAPGLPSSVALALVAQVRDIGADAHEIYLARIASQVDPETGTWDGTLADFAWTYSWHRFQERVPPALAVPIS</sequence>
<evidence type="ECO:0000256" key="11">
    <source>
        <dbReference type="SAM" id="Phobius"/>
    </source>
</evidence>
<comment type="caution">
    <text evidence="13">The sequence shown here is derived from an EMBL/GenBank/DDBJ whole genome shotgun (WGS) entry which is preliminary data.</text>
</comment>
<dbReference type="PANTHER" id="PTHR33908:SF11">
    <property type="entry name" value="MEMBRANE PROTEIN"/>
    <property type="match status" value="1"/>
</dbReference>
<dbReference type="EMBL" id="JAUHPX010000001">
    <property type="protein sequence ID" value="MDN4486593.1"/>
    <property type="molecule type" value="Genomic_DNA"/>
</dbReference>
<evidence type="ECO:0000256" key="6">
    <source>
        <dbReference type="ARBA" id="ARBA00022692"/>
    </source>
</evidence>
<keyword evidence="4" id="KW-0328">Glycosyltransferase</keyword>
<evidence type="ECO:0000256" key="9">
    <source>
        <dbReference type="ARBA" id="ARBA00023136"/>
    </source>
</evidence>
<feature type="transmembrane region" description="Helical" evidence="11">
    <location>
        <begin position="112"/>
        <end position="129"/>
    </location>
</feature>
<keyword evidence="3" id="KW-1003">Cell membrane</keyword>
<evidence type="ECO:0000259" key="12">
    <source>
        <dbReference type="Pfam" id="PF13231"/>
    </source>
</evidence>
<dbReference type="GO" id="GO:0016763">
    <property type="term" value="F:pentosyltransferase activity"/>
    <property type="evidence" value="ECO:0007669"/>
    <property type="project" value="TreeGrafter"/>
</dbReference>
<feature type="transmembrane region" description="Helical" evidence="11">
    <location>
        <begin position="161"/>
        <end position="179"/>
    </location>
</feature>
<dbReference type="PANTHER" id="PTHR33908">
    <property type="entry name" value="MANNOSYLTRANSFERASE YKCB-RELATED"/>
    <property type="match status" value="1"/>
</dbReference>
<feature type="domain" description="Glycosyltransferase RgtA/B/C/D-like" evidence="12">
    <location>
        <begin position="98"/>
        <end position="243"/>
    </location>
</feature>
<organism evidence="13 14">
    <name type="scientific">Demequina lignilytica</name>
    <dbReference type="NCBI Taxonomy" id="3051663"/>
    <lineage>
        <taxon>Bacteria</taxon>
        <taxon>Bacillati</taxon>
        <taxon>Actinomycetota</taxon>
        <taxon>Actinomycetes</taxon>
        <taxon>Micrococcales</taxon>
        <taxon>Demequinaceae</taxon>
        <taxon>Demequina</taxon>
    </lineage>
</organism>
<dbReference type="Proteomes" id="UP001172737">
    <property type="component" value="Unassembled WGS sequence"/>
</dbReference>
<dbReference type="Pfam" id="PF01270">
    <property type="entry name" value="Glyco_hydro_8"/>
    <property type="match status" value="1"/>
</dbReference>
<dbReference type="InterPro" id="IPR012341">
    <property type="entry name" value="6hp_glycosidase-like_sf"/>
</dbReference>
<name>A0AAW7M2K9_9MICO</name>
<feature type="transmembrane region" description="Helical" evidence="11">
    <location>
        <begin position="385"/>
        <end position="401"/>
    </location>
</feature>
<keyword evidence="6 11" id="KW-0812">Transmembrane</keyword>
<dbReference type="InterPro" id="IPR008928">
    <property type="entry name" value="6-hairpin_glycosidase_sf"/>
</dbReference>
<evidence type="ECO:0000256" key="10">
    <source>
        <dbReference type="ARBA" id="ARBA00023295"/>
    </source>
</evidence>
<dbReference type="SUPFAM" id="SSF48208">
    <property type="entry name" value="Six-hairpin glycosidases"/>
    <property type="match status" value="1"/>
</dbReference>
<dbReference type="InterPro" id="IPR050297">
    <property type="entry name" value="LipidA_mod_glycosyltrf_83"/>
</dbReference>
<evidence type="ECO:0000256" key="7">
    <source>
        <dbReference type="ARBA" id="ARBA00022801"/>
    </source>
</evidence>
<evidence type="ECO:0000256" key="3">
    <source>
        <dbReference type="ARBA" id="ARBA00022475"/>
    </source>
</evidence>
<keyword evidence="14" id="KW-1185">Reference proteome</keyword>
<dbReference type="GO" id="GO:0009103">
    <property type="term" value="P:lipopolysaccharide biosynthetic process"/>
    <property type="evidence" value="ECO:0007669"/>
    <property type="project" value="UniProtKB-ARBA"/>
</dbReference>
<comment type="subcellular location">
    <subcellularLocation>
        <location evidence="1">Cell membrane</location>
        <topology evidence="1">Multi-pass membrane protein</topology>
    </subcellularLocation>
</comment>
<gene>
    <name evidence="13" type="ORF">QQX10_00260</name>
</gene>
<keyword evidence="5" id="KW-0808">Transferase</keyword>
<keyword evidence="7 13" id="KW-0378">Hydrolase</keyword>
<feature type="transmembrane region" description="Helical" evidence="11">
    <location>
        <begin position="85"/>
        <end position="105"/>
    </location>
</feature>
<feature type="transmembrane region" description="Helical" evidence="11">
    <location>
        <begin position="228"/>
        <end position="248"/>
    </location>
</feature>
<keyword evidence="8 11" id="KW-1133">Transmembrane helix</keyword>
<feature type="transmembrane region" description="Helical" evidence="11">
    <location>
        <begin position="27"/>
        <end position="45"/>
    </location>
</feature>
<dbReference type="GO" id="GO:0004553">
    <property type="term" value="F:hydrolase activity, hydrolyzing O-glycosyl compounds"/>
    <property type="evidence" value="ECO:0007669"/>
    <property type="project" value="InterPro"/>
</dbReference>
<comment type="similarity">
    <text evidence="2">Belongs to the glycosyl hydrolase 8 (cellulase D) family.</text>
</comment>
<dbReference type="Gene3D" id="1.50.10.10">
    <property type="match status" value="1"/>
</dbReference>
<feature type="transmembrane region" description="Helical" evidence="11">
    <location>
        <begin position="304"/>
        <end position="322"/>
    </location>
</feature>
<evidence type="ECO:0000256" key="2">
    <source>
        <dbReference type="ARBA" id="ARBA00009209"/>
    </source>
</evidence>
<keyword evidence="9 11" id="KW-0472">Membrane</keyword>
<proteinExistence type="inferred from homology"/>
<evidence type="ECO:0000313" key="13">
    <source>
        <dbReference type="EMBL" id="MDN4486593.1"/>
    </source>
</evidence>
<reference evidence="13" key="1">
    <citation type="submission" date="2023-06" db="EMBL/GenBank/DDBJ databases">
        <title>Sysu t00039.</title>
        <authorList>
            <person name="Gao L."/>
            <person name="Fang B.-Z."/>
            <person name="Li W.-J."/>
        </authorList>
    </citation>
    <scope>NUCLEOTIDE SEQUENCE</scope>
    <source>
        <strain evidence="13">SYSU T00039</strain>
    </source>
</reference>
<protein>
    <submittedName>
        <fullName evidence="13">Glycosyl hydrolase family 8</fullName>
    </submittedName>
</protein>
<evidence type="ECO:0000256" key="1">
    <source>
        <dbReference type="ARBA" id="ARBA00004651"/>
    </source>
</evidence>
<dbReference type="AlphaFoldDB" id="A0AAW7M2K9"/>
<keyword evidence="10" id="KW-0326">Glycosidase</keyword>
<accession>A0AAW7M2K9</accession>
<evidence type="ECO:0000313" key="14">
    <source>
        <dbReference type="Proteomes" id="UP001172737"/>
    </source>
</evidence>
<dbReference type="Pfam" id="PF13231">
    <property type="entry name" value="PMT_2"/>
    <property type="match status" value="1"/>
</dbReference>